<keyword evidence="2" id="KW-0812">Transmembrane</keyword>
<name>A0AAD2H5J7_9AGAR</name>
<keyword evidence="2" id="KW-0472">Membrane</keyword>
<gene>
    <name evidence="3" type="ORF">MYCIT1_LOCUS13295</name>
</gene>
<evidence type="ECO:0008006" key="5">
    <source>
        <dbReference type="Google" id="ProtNLM"/>
    </source>
</evidence>
<protein>
    <recommendedName>
        <fullName evidence="5">Proteophosphoglycan 5</fullName>
    </recommendedName>
</protein>
<dbReference type="Proteomes" id="UP001295794">
    <property type="component" value="Unassembled WGS sequence"/>
</dbReference>
<dbReference type="AlphaFoldDB" id="A0AAD2H5J7"/>
<proteinExistence type="predicted"/>
<feature type="transmembrane region" description="Helical" evidence="2">
    <location>
        <begin position="50"/>
        <end position="66"/>
    </location>
</feature>
<comment type="caution">
    <text evidence="3">The sequence shown here is derived from an EMBL/GenBank/DDBJ whole genome shotgun (WGS) entry which is preliminary data.</text>
</comment>
<evidence type="ECO:0000256" key="1">
    <source>
        <dbReference type="SAM" id="MobiDB-lite"/>
    </source>
</evidence>
<evidence type="ECO:0000313" key="3">
    <source>
        <dbReference type="EMBL" id="CAK5269512.1"/>
    </source>
</evidence>
<accession>A0AAD2H5J7</accession>
<feature type="region of interest" description="Disordered" evidence="1">
    <location>
        <begin position="20"/>
        <end position="41"/>
    </location>
</feature>
<dbReference type="Gene3D" id="3.40.50.11350">
    <property type="match status" value="1"/>
</dbReference>
<organism evidence="3 4">
    <name type="scientific">Mycena citricolor</name>
    <dbReference type="NCBI Taxonomy" id="2018698"/>
    <lineage>
        <taxon>Eukaryota</taxon>
        <taxon>Fungi</taxon>
        <taxon>Dikarya</taxon>
        <taxon>Basidiomycota</taxon>
        <taxon>Agaricomycotina</taxon>
        <taxon>Agaricomycetes</taxon>
        <taxon>Agaricomycetidae</taxon>
        <taxon>Agaricales</taxon>
        <taxon>Marasmiineae</taxon>
        <taxon>Mycenaceae</taxon>
        <taxon>Mycena</taxon>
    </lineage>
</organism>
<keyword evidence="4" id="KW-1185">Reference proteome</keyword>
<sequence length="511" mass="57253">MLRSRTRSASILNVPPFDPLTHKPPKITEVKSPTSHSYPPFRRTSRIRKRTFFCLLGLLAVLYLFRPTSPTASSSRDITKRLKSLRKSPYVDRAILDVLADLETERDPDERATYYARDHSKPGPWPPLVTRIPEVKPVHLAPQDLRCVDCDQFLFVLRVAEQESKAHIHLEQILELGRALNRTVVLPNVGKSRVGACFRWNFEVYYELPAEGVIKPDMFKRWLEIENPTGRVVSLAQAEGRDQATVEVVHESSTEHGFPPCFERTRRLLRLEDDSALQVIIKASADPTEVIQALSLDARVLVLSWDLRHPIFPQVAHPLTYASHLHELAAALAPPSPYVMMHWRMEGVPPAGLVHCAHAAVDLLAGLPMQTVWLASDYPFPIRSTLEEQDHDSMALVSKSGTFRDVGRLHAAAMGILGDAFAEGGLLEDWTVAELTQARLDGLRVDHVMWEPDVLDDPGVRAIVDKLVGIGASAFVSGAARCARVSSFTRQIVQARNNRTDAVYNVVDYFE</sequence>
<evidence type="ECO:0000256" key="2">
    <source>
        <dbReference type="SAM" id="Phobius"/>
    </source>
</evidence>
<dbReference type="EMBL" id="CAVNYO010000149">
    <property type="protein sequence ID" value="CAK5269512.1"/>
    <property type="molecule type" value="Genomic_DNA"/>
</dbReference>
<keyword evidence="2" id="KW-1133">Transmembrane helix</keyword>
<evidence type="ECO:0000313" key="4">
    <source>
        <dbReference type="Proteomes" id="UP001295794"/>
    </source>
</evidence>
<reference evidence="3" key="1">
    <citation type="submission" date="2023-11" db="EMBL/GenBank/DDBJ databases">
        <authorList>
            <person name="De Vega J J."/>
            <person name="De Vega J J."/>
        </authorList>
    </citation>
    <scope>NUCLEOTIDE SEQUENCE</scope>
</reference>